<sequence>MTSVAVLDPPVRLSPNSEALLASLMGRFVRFNVPDGRVFLNSLFDAQGVIIEHFPERERPWQQQFLYLCGIVGREKQRRSWAIREIRILSRLPIGLFKNCYEWRPKLKGYVRKGGTAIVTFSGGFRRLAKIEIFSELVSFDDGEEEVERVFAEADRRICFTYDNGESIAFETDDSGNQPLLITDGEIRPLDRSLNTLKSRLVLTEVSAAHGTSAGH</sequence>
<gene>
    <name evidence="1" type="ORF">HB375_02430</name>
</gene>
<reference evidence="1 2" key="1">
    <citation type="submission" date="2020-03" db="EMBL/GenBank/DDBJ databases">
        <title>The genome sequence of Microvirga sp. c23x22.</title>
        <authorList>
            <person name="Zhang X."/>
        </authorList>
    </citation>
    <scope>NUCLEOTIDE SEQUENCE [LARGE SCALE GENOMIC DNA]</scope>
    <source>
        <strain evidence="2">c23x22</strain>
    </source>
</reference>
<dbReference type="EMBL" id="JAATJS010000001">
    <property type="protein sequence ID" value="NIX75468.1"/>
    <property type="molecule type" value="Genomic_DNA"/>
</dbReference>
<organism evidence="1 2">
    <name type="scientific">Microvirga terricola</name>
    <dbReference type="NCBI Taxonomy" id="2719797"/>
    <lineage>
        <taxon>Bacteria</taxon>
        <taxon>Pseudomonadati</taxon>
        <taxon>Pseudomonadota</taxon>
        <taxon>Alphaproteobacteria</taxon>
        <taxon>Hyphomicrobiales</taxon>
        <taxon>Methylobacteriaceae</taxon>
        <taxon>Microvirga</taxon>
    </lineage>
</organism>
<dbReference type="RefSeq" id="WP_167671352.1">
    <property type="nucleotide sequence ID" value="NZ_JAATJS010000001.1"/>
</dbReference>
<keyword evidence="2" id="KW-1185">Reference proteome</keyword>
<proteinExistence type="predicted"/>
<dbReference type="Proteomes" id="UP000707352">
    <property type="component" value="Unassembled WGS sequence"/>
</dbReference>
<evidence type="ECO:0000313" key="1">
    <source>
        <dbReference type="EMBL" id="NIX75468.1"/>
    </source>
</evidence>
<name>A0ABX0V7B1_9HYPH</name>
<protein>
    <submittedName>
        <fullName evidence="1">Uncharacterized protein</fullName>
    </submittedName>
</protein>
<comment type="caution">
    <text evidence="1">The sequence shown here is derived from an EMBL/GenBank/DDBJ whole genome shotgun (WGS) entry which is preliminary data.</text>
</comment>
<accession>A0ABX0V7B1</accession>
<evidence type="ECO:0000313" key="2">
    <source>
        <dbReference type="Proteomes" id="UP000707352"/>
    </source>
</evidence>